<accession>A0A430F4Y7</accession>
<sequence length="393" mass="43609">MNPVFSWKIRVRICDKQPLPHASAWGCRGRRFHFNAIIITEKKGIIMTDRKQQFHDIAQGKPGAGHLTAAWEHLVGHEYGAAEFADAYVAFIKRWDWDWVKINPRAVYYSEAWGAVYDRNDYGDFVIPKTVRAVINEPGDVASIERLDPAHNDAFEEAVEAARLIREALPDRGVIQTIFSPLSVLLQLADLPLYPNDTHAHSKTTVQAAILDQPDAAKRALGNIARTLADYARILVTPTEQGGAGLDGIFYAVTGTVSEGYFDREQYREFSEPYDRIVIDAVREANPDAVVLLHTCRAESNPEWFDDLGVDVIQWDQYADGNPKADLDLRAVPVAGANSVEFEPAGSIRQVRAELEETLALRGNAPFLLAPSCTVITPANDDALAVLAEYRAA</sequence>
<protein>
    <submittedName>
        <fullName evidence="2">Uroporphyrinogen decarboxylase</fullName>
    </submittedName>
</protein>
<evidence type="ECO:0000313" key="3">
    <source>
        <dbReference type="Proteomes" id="UP000288052"/>
    </source>
</evidence>
<gene>
    <name evidence="2" type="ORF">D2E22_1837</name>
</gene>
<dbReference type="Gene3D" id="3.20.20.210">
    <property type="match status" value="1"/>
</dbReference>
<dbReference type="InterPro" id="IPR038071">
    <property type="entry name" value="UROD/MetE-like_sf"/>
</dbReference>
<dbReference type="Proteomes" id="UP000288052">
    <property type="component" value="Unassembled WGS sequence"/>
</dbReference>
<dbReference type="EMBL" id="QXGI01000010">
    <property type="protein sequence ID" value="RSX45157.1"/>
    <property type="molecule type" value="Genomic_DNA"/>
</dbReference>
<organism evidence="2 3">
    <name type="scientific">Bifidobacterium castoris</name>
    <dbReference type="NCBI Taxonomy" id="2306972"/>
    <lineage>
        <taxon>Bacteria</taxon>
        <taxon>Bacillati</taxon>
        <taxon>Actinomycetota</taxon>
        <taxon>Actinomycetes</taxon>
        <taxon>Bifidobacteriales</taxon>
        <taxon>Bifidobacteriaceae</taxon>
        <taxon>Bifidobacterium</taxon>
    </lineage>
</organism>
<reference evidence="2 3" key="1">
    <citation type="submission" date="2018-09" db="EMBL/GenBank/DDBJ databases">
        <title>Characterization of the phylogenetic diversity of five novel species belonging to the genus Bifidobacterium.</title>
        <authorList>
            <person name="Lugli G.A."/>
            <person name="Duranti S."/>
            <person name="Milani C."/>
        </authorList>
    </citation>
    <scope>NUCLEOTIDE SEQUENCE [LARGE SCALE GENOMIC DNA]</scope>
    <source>
        <strain evidence="2 3">2020B</strain>
    </source>
</reference>
<keyword evidence="3" id="KW-1185">Reference proteome</keyword>
<evidence type="ECO:0000259" key="1">
    <source>
        <dbReference type="Pfam" id="PF01208"/>
    </source>
</evidence>
<dbReference type="SUPFAM" id="SSF51726">
    <property type="entry name" value="UROD/MetE-like"/>
    <property type="match status" value="1"/>
</dbReference>
<dbReference type="AlphaFoldDB" id="A0A430F4Y7"/>
<dbReference type="GO" id="GO:0006779">
    <property type="term" value="P:porphyrin-containing compound biosynthetic process"/>
    <property type="evidence" value="ECO:0007669"/>
    <property type="project" value="InterPro"/>
</dbReference>
<dbReference type="GO" id="GO:0004853">
    <property type="term" value="F:uroporphyrinogen decarboxylase activity"/>
    <property type="evidence" value="ECO:0007669"/>
    <property type="project" value="InterPro"/>
</dbReference>
<proteinExistence type="predicted"/>
<dbReference type="InterPro" id="IPR000257">
    <property type="entry name" value="Uroporphyrinogen_deCOase"/>
</dbReference>
<evidence type="ECO:0000313" key="2">
    <source>
        <dbReference type="EMBL" id="RSX45157.1"/>
    </source>
</evidence>
<name>A0A430F4Y7_9BIFI</name>
<comment type="caution">
    <text evidence="2">The sequence shown here is derived from an EMBL/GenBank/DDBJ whole genome shotgun (WGS) entry which is preliminary data.</text>
</comment>
<dbReference type="Pfam" id="PF01208">
    <property type="entry name" value="URO-D"/>
    <property type="match status" value="1"/>
</dbReference>
<feature type="domain" description="Uroporphyrinogen decarboxylase (URO-D)" evidence="1">
    <location>
        <begin position="85"/>
        <end position="390"/>
    </location>
</feature>